<organism evidence="2 3">
    <name type="scientific">Penicillium fimorum</name>
    <dbReference type="NCBI Taxonomy" id="1882269"/>
    <lineage>
        <taxon>Eukaryota</taxon>
        <taxon>Fungi</taxon>
        <taxon>Dikarya</taxon>
        <taxon>Ascomycota</taxon>
        <taxon>Pezizomycotina</taxon>
        <taxon>Eurotiomycetes</taxon>
        <taxon>Eurotiomycetidae</taxon>
        <taxon>Eurotiales</taxon>
        <taxon>Aspergillaceae</taxon>
        <taxon>Penicillium</taxon>
    </lineage>
</organism>
<sequence>MANTNERDQTRDKIVQQLSPTPFACSSLTRLSGGTANFVYRGILSSTKQSIIIKHTKDHSASNLNFKIDVTRCHFEKAILRALDGLPMCTTGKITVKSPRLLDFNRDTYTQVVEDLPNSIDLKNFLLSEISRDLPESLGRDLGNALGSWLRSFHLWMAEEQHTKGIGANKVMKDLKFWVNYTLLMDTIESFPGILEEYRDIFEKIRDLAATELERQTHDDGYGIIHGDFWTGNVLLPNVPLSQQSEMIMFVVDWEMSQIGSRALDLGQMIAELYETKLFKNMDGGVWIIQGFLDGYGPLNDEMAFRTAIHVGVHLISLGSRVPGWGNQKQIEEVVKMGRDLIVHGWRQDKVWFTKSTLSCLFTV</sequence>
<accession>A0A9W9Y3K4</accession>
<evidence type="ECO:0000313" key="2">
    <source>
        <dbReference type="EMBL" id="KAJ5515168.1"/>
    </source>
</evidence>
<dbReference type="InterPro" id="IPR011009">
    <property type="entry name" value="Kinase-like_dom_sf"/>
</dbReference>
<dbReference type="AlphaFoldDB" id="A0A9W9Y3K4"/>
<dbReference type="InterPro" id="IPR002575">
    <property type="entry name" value="Aminoglycoside_PTrfase"/>
</dbReference>
<reference evidence="2" key="1">
    <citation type="submission" date="2022-12" db="EMBL/GenBank/DDBJ databases">
        <authorList>
            <person name="Petersen C."/>
        </authorList>
    </citation>
    <scope>NUCLEOTIDE SEQUENCE</scope>
    <source>
        <strain evidence="2">IBT 29495</strain>
    </source>
</reference>
<dbReference type="SUPFAM" id="SSF56112">
    <property type="entry name" value="Protein kinase-like (PK-like)"/>
    <property type="match status" value="1"/>
</dbReference>
<evidence type="ECO:0000313" key="3">
    <source>
        <dbReference type="Proteomes" id="UP001149954"/>
    </source>
</evidence>
<dbReference type="EMBL" id="JAPWDS010000002">
    <property type="protein sequence ID" value="KAJ5515168.1"/>
    <property type="molecule type" value="Genomic_DNA"/>
</dbReference>
<proteinExistence type="predicted"/>
<name>A0A9W9Y3K4_9EURO</name>
<gene>
    <name evidence="2" type="ORF">N7463_004720</name>
</gene>
<feature type="domain" description="Aminoglycoside phosphotransferase" evidence="1">
    <location>
        <begin position="71"/>
        <end position="276"/>
    </location>
</feature>
<comment type="caution">
    <text evidence="2">The sequence shown here is derived from an EMBL/GenBank/DDBJ whole genome shotgun (WGS) entry which is preliminary data.</text>
</comment>
<protein>
    <recommendedName>
        <fullName evidence="1">Aminoglycoside phosphotransferase domain-containing protein</fullName>
    </recommendedName>
</protein>
<dbReference type="Proteomes" id="UP001149954">
    <property type="component" value="Unassembled WGS sequence"/>
</dbReference>
<reference evidence="2" key="2">
    <citation type="journal article" date="2023" name="IMA Fungus">
        <title>Comparative genomic study of the Penicillium genus elucidates a diverse pangenome and 15 lateral gene transfer events.</title>
        <authorList>
            <person name="Petersen C."/>
            <person name="Sorensen T."/>
            <person name="Nielsen M.R."/>
            <person name="Sondergaard T.E."/>
            <person name="Sorensen J.L."/>
            <person name="Fitzpatrick D.A."/>
            <person name="Frisvad J.C."/>
            <person name="Nielsen K.L."/>
        </authorList>
    </citation>
    <scope>NUCLEOTIDE SEQUENCE</scope>
    <source>
        <strain evidence="2">IBT 29495</strain>
    </source>
</reference>
<dbReference type="OrthoDB" id="25129at2759"/>
<dbReference type="Pfam" id="PF01636">
    <property type="entry name" value="APH"/>
    <property type="match status" value="1"/>
</dbReference>
<dbReference type="Gene3D" id="3.90.1200.10">
    <property type="match status" value="1"/>
</dbReference>
<keyword evidence="3" id="KW-1185">Reference proteome</keyword>
<dbReference type="Gene3D" id="3.30.200.20">
    <property type="entry name" value="Phosphorylase Kinase, domain 1"/>
    <property type="match status" value="1"/>
</dbReference>
<evidence type="ECO:0000259" key="1">
    <source>
        <dbReference type="Pfam" id="PF01636"/>
    </source>
</evidence>